<dbReference type="EMBL" id="QGDH01000071">
    <property type="protein sequence ID" value="RAR09922.1"/>
    <property type="molecule type" value="Genomic_DNA"/>
</dbReference>
<proteinExistence type="predicted"/>
<keyword evidence="1" id="KW-0285">Flavoprotein</keyword>
<comment type="caution">
    <text evidence="6">The sequence shown here is derived from an EMBL/GenBank/DDBJ whole genome shotgun (WGS) entry which is preliminary data.</text>
</comment>
<dbReference type="Gene3D" id="3.50.50.60">
    <property type="entry name" value="FAD/NAD(P)-binding domain"/>
    <property type="match status" value="2"/>
</dbReference>
<gene>
    <name evidence="6" type="ORF">DDE83_005322</name>
</gene>
<dbReference type="PANTHER" id="PTHR46720">
    <property type="entry name" value="HYDROXYLASE, PUTATIVE (AFU_ORTHOLOGUE AFUA_3G01460)-RELATED"/>
    <property type="match status" value="1"/>
</dbReference>
<keyword evidence="4" id="KW-0472">Membrane</keyword>
<feature type="domain" description="Rhodopsin" evidence="5">
    <location>
        <begin position="4"/>
        <end position="68"/>
    </location>
</feature>
<dbReference type="STRING" id="183478.A0A364N2W5"/>
<keyword evidence="3" id="KW-0560">Oxidoreductase</keyword>
<dbReference type="PANTHER" id="PTHR46720:SF3">
    <property type="entry name" value="FAD-BINDING DOMAIN-CONTAINING PROTEIN-RELATED"/>
    <property type="match status" value="1"/>
</dbReference>
<evidence type="ECO:0000256" key="4">
    <source>
        <dbReference type="SAM" id="Phobius"/>
    </source>
</evidence>
<dbReference type="GO" id="GO:0044550">
    <property type="term" value="P:secondary metabolite biosynthetic process"/>
    <property type="evidence" value="ECO:0007669"/>
    <property type="project" value="TreeGrafter"/>
</dbReference>
<keyword evidence="4" id="KW-0812">Transmembrane</keyword>
<dbReference type="InterPro" id="IPR036188">
    <property type="entry name" value="FAD/NAD-bd_sf"/>
</dbReference>
<evidence type="ECO:0000256" key="3">
    <source>
        <dbReference type="ARBA" id="ARBA00023002"/>
    </source>
</evidence>
<organism evidence="6 7">
    <name type="scientific">Stemphylium lycopersici</name>
    <name type="common">Tomato gray leaf spot disease fungus</name>
    <name type="synonym">Thyrospora lycopersici</name>
    <dbReference type="NCBI Taxonomy" id="183478"/>
    <lineage>
        <taxon>Eukaryota</taxon>
        <taxon>Fungi</taxon>
        <taxon>Dikarya</taxon>
        <taxon>Ascomycota</taxon>
        <taxon>Pezizomycotina</taxon>
        <taxon>Dothideomycetes</taxon>
        <taxon>Pleosporomycetidae</taxon>
        <taxon>Pleosporales</taxon>
        <taxon>Pleosporineae</taxon>
        <taxon>Pleosporaceae</taxon>
        <taxon>Stemphylium</taxon>
    </lineage>
</organism>
<keyword evidence="7" id="KW-1185">Reference proteome</keyword>
<feature type="transmembrane region" description="Helical" evidence="4">
    <location>
        <begin position="48"/>
        <end position="66"/>
    </location>
</feature>
<evidence type="ECO:0000313" key="6">
    <source>
        <dbReference type="EMBL" id="RAR09922.1"/>
    </source>
</evidence>
<dbReference type="Pfam" id="PF20684">
    <property type="entry name" value="Fung_rhodopsin"/>
    <property type="match status" value="1"/>
</dbReference>
<dbReference type="InterPro" id="IPR051104">
    <property type="entry name" value="FAD_monoxygenase"/>
</dbReference>
<dbReference type="SUPFAM" id="SSF51905">
    <property type="entry name" value="FAD/NAD(P)-binding domain"/>
    <property type="match status" value="1"/>
</dbReference>
<keyword evidence="2" id="KW-0274">FAD</keyword>
<feature type="transmembrane region" description="Helical" evidence="4">
    <location>
        <begin position="175"/>
        <end position="195"/>
    </location>
</feature>
<sequence>MALGARIGLVVLFSMGFFICLITALRMATLPLSLKTTDITWDAAPTNLWSFIEAATGVICACLISLRKGVAALWPSRWRCGKSKSGAYRQYDDNELNGNELRVLGTRKGTDAPPSYAMGTSKGDNNGNSATYVDISPSESQEHIIKASKAMAQVKTSRPRSSSSRCEDLMTKKDALDLAIVGGGIAGVTLAIGLLTRSPNMHITLYESASAFGEIGAGIGFEPVMVRTMGLIDPRIATAYKRCNQGNTMTEPPRWLTLSVGDERKKGVKMGEEIFYMPARRGPRGGVHRAHFLDELVKLIPKGIAQFKKRLTNVTEAEDGSGDALLHFADGTTTQHHAVLGCDGIKSRTRSIVLGDSEASQAVFSGKYAYLVAFSSRPTWEEPGWVVQASRDDMLNDFKHFSPTVRAIIENVQKPDIWALFDHPHASTYYATKPLVCLVGDAAHASTSHQAGGAGMGIEDVFILSELLSQCSAKSDIKKAFHAFDELRRPRSQKMVKTSREAGMMWDFEGEGIGDDLEALKHNASSMLDWVWDYEILDDLTRAKGIMGEVGV</sequence>
<dbReference type="AlphaFoldDB" id="A0A364N2W5"/>
<name>A0A364N2W5_STELY</name>
<protein>
    <submittedName>
        <fullName evidence="6">Mannitol 1-phosphate dehydrogenase</fullName>
    </submittedName>
</protein>
<accession>A0A364N2W5</accession>
<dbReference type="PRINTS" id="PR00420">
    <property type="entry name" value="RNGMNOXGNASE"/>
</dbReference>
<keyword evidence="4" id="KW-1133">Transmembrane helix</keyword>
<evidence type="ECO:0000256" key="2">
    <source>
        <dbReference type="ARBA" id="ARBA00022827"/>
    </source>
</evidence>
<evidence type="ECO:0000256" key="1">
    <source>
        <dbReference type="ARBA" id="ARBA00022630"/>
    </source>
</evidence>
<feature type="transmembrane region" description="Helical" evidence="4">
    <location>
        <begin position="7"/>
        <end position="28"/>
    </location>
</feature>
<evidence type="ECO:0000259" key="5">
    <source>
        <dbReference type="Pfam" id="PF20684"/>
    </source>
</evidence>
<evidence type="ECO:0000313" key="7">
    <source>
        <dbReference type="Proteomes" id="UP000249619"/>
    </source>
</evidence>
<dbReference type="GO" id="GO:0016491">
    <property type="term" value="F:oxidoreductase activity"/>
    <property type="evidence" value="ECO:0007669"/>
    <property type="project" value="UniProtKB-KW"/>
</dbReference>
<dbReference type="Proteomes" id="UP000249619">
    <property type="component" value="Unassembled WGS sequence"/>
</dbReference>
<dbReference type="InterPro" id="IPR049326">
    <property type="entry name" value="Rhodopsin_dom_fungi"/>
</dbReference>
<reference evidence="7" key="1">
    <citation type="submission" date="2018-05" db="EMBL/GenBank/DDBJ databases">
        <title>Draft genome sequence of Stemphylium lycopersici strain CIDEFI 213.</title>
        <authorList>
            <person name="Medina R."/>
            <person name="Franco M.E.E."/>
            <person name="Lucentini C.G."/>
            <person name="Saparrat M.C.N."/>
            <person name="Balatti P.A."/>
        </authorList>
    </citation>
    <scope>NUCLEOTIDE SEQUENCE [LARGE SCALE GENOMIC DNA]</scope>
    <source>
        <strain evidence="7">CIDEFI 213</strain>
    </source>
</reference>